<dbReference type="RefSeq" id="WP_390242797.1">
    <property type="nucleotide sequence ID" value="NZ_JBHTAB010000001.1"/>
</dbReference>
<accession>A0ABD5XFR9</accession>
<evidence type="ECO:0000313" key="1">
    <source>
        <dbReference type="EMBL" id="MFC7128434.1"/>
    </source>
</evidence>
<reference evidence="1 2" key="1">
    <citation type="journal article" date="2019" name="Int. J. Syst. Evol. Microbiol.">
        <title>The Global Catalogue of Microorganisms (GCM) 10K type strain sequencing project: providing services to taxonomists for standard genome sequencing and annotation.</title>
        <authorList>
            <consortium name="The Broad Institute Genomics Platform"/>
            <consortium name="The Broad Institute Genome Sequencing Center for Infectious Disease"/>
            <person name="Wu L."/>
            <person name="Ma J."/>
        </authorList>
    </citation>
    <scope>NUCLEOTIDE SEQUENCE [LARGE SCALE GENOMIC DNA]</scope>
    <source>
        <strain evidence="1 2">DSM 26526</strain>
    </source>
</reference>
<dbReference type="EMBL" id="JBHTAB010000001">
    <property type="protein sequence ID" value="MFC7128434.1"/>
    <property type="molecule type" value="Genomic_DNA"/>
</dbReference>
<protein>
    <submittedName>
        <fullName evidence="1">Uncharacterized protein</fullName>
    </submittedName>
</protein>
<gene>
    <name evidence="1" type="ORF">ACFQI8_03370</name>
</gene>
<proteinExistence type="predicted"/>
<sequence>MESVIAECTSQMGVRKSLELKKLAQHIESGDLDSVSLNSEVRNIQQSGSSMNINLTSYAAEWLELEKKQPLVVHTLADSIVLTIPDGDRDV</sequence>
<comment type="caution">
    <text evidence="1">The sequence shown here is derived from an EMBL/GenBank/DDBJ whole genome shotgun (WGS) entry which is preliminary data.</text>
</comment>
<name>A0ABD5XFR9_9EURY</name>
<dbReference type="Proteomes" id="UP001596460">
    <property type="component" value="Unassembled WGS sequence"/>
</dbReference>
<organism evidence="1 2">
    <name type="scientific">Haloferax chudinovii</name>
    <dbReference type="NCBI Taxonomy" id="1109010"/>
    <lineage>
        <taxon>Archaea</taxon>
        <taxon>Methanobacteriati</taxon>
        <taxon>Methanobacteriota</taxon>
        <taxon>Stenosarchaea group</taxon>
        <taxon>Halobacteria</taxon>
        <taxon>Halobacteriales</taxon>
        <taxon>Haloferacaceae</taxon>
        <taxon>Haloferax</taxon>
    </lineage>
</organism>
<evidence type="ECO:0000313" key="2">
    <source>
        <dbReference type="Proteomes" id="UP001596460"/>
    </source>
</evidence>
<keyword evidence="2" id="KW-1185">Reference proteome</keyword>
<dbReference type="AlphaFoldDB" id="A0ABD5XFR9"/>